<dbReference type="EMBL" id="JBJQND010000008">
    <property type="protein sequence ID" value="KAL3869856.1"/>
    <property type="molecule type" value="Genomic_DNA"/>
</dbReference>
<comment type="caution">
    <text evidence="5">The sequence shown here is derived from an EMBL/GenBank/DDBJ whole genome shotgun (WGS) entry which is preliminary data.</text>
</comment>
<feature type="chain" id="PRO_5044808197" description="WAP domain-containing protein" evidence="3">
    <location>
        <begin position="18"/>
        <end position="139"/>
    </location>
</feature>
<feature type="domain" description="WAP" evidence="4">
    <location>
        <begin position="1"/>
        <end position="43"/>
    </location>
</feature>
<dbReference type="InterPro" id="IPR036645">
    <property type="entry name" value="Elafin-like_sf"/>
</dbReference>
<dbReference type="AlphaFoldDB" id="A0ABD3W7H4"/>
<dbReference type="InterPro" id="IPR008197">
    <property type="entry name" value="WAP_dom"/>
</dbReference>
<evidence type="ECO:0000256" key="2">
    <source>
        <dbReference type="ARBA" id="ARBA00023157"/>
    </source>
</evidence>
<gene>
    <name evidence="5" type="ORF">ACJMK2_042484</name>
</gene>
<evidence type="ECO:0000313" key="6">
    <source>
        <dbReference type="Proteomes" id="UP001634394"/>
    </source>
</evidence>
<keyword evidence="2" id="KW-1015">Disulfide bond</keyword>
<sequence>MHSVVLILMLARTCTEGCSSDYDCYGSKKCCSHSCGHTCQNPVGLAEKPGYCPKATGFGDCVNVCSSDHDCGGSQKCCSDGCGHRCQDAFNQSLGLTCTYHGITYNNEDRFNSTDGCNKCNCSNGMVVCTKIACLNIVG</sequence>
<feature type="signal peptide" evidence="3">
    <location>
        <begin position="1"/>
        <end position="17"/>
    </location>
</feature>
<evidence type="ECO:0000256" key="1">
    <source>
        <dbReference type="ARBA" id="ARBA00022729"/>
    </source>
</evidence>
<dbReference type="CDD" id="cd00199">
    <property type="entry name" value="WAP"/>
    <property type="match status" value="1"/>
</dbReference>
<dbReference type="SMART" id="SM00217">
    <property type="entry name" value="WAP"/>
    <property type="match status" value="2"/>
</dbReference>
<dbReference type="InterPro" id="IPR050514">
    <property type="entry name" value="WAP_four-disulfide_core"/>
</dbReference>
<dbReference type="SUPFAM" id="SSF57256">
    <property type="entry name" value="Elafin-like"/>
    <property type="match status" value="2"/>
</dbReference>
<protein>
    <recommendedName>
        <fullName evidence="4">WAP domain-containing protein</fullName>
    </recommendedName>
</protein>
<name>A0ABD3W7H4_SINWO</name>
<dbReference type="Gene3D" id="4.10.75.10">
    <property type="entry name" value="Elafin-like"/>
    <property type="match status" value="2"/>
</dbReference>
<keyword evidence="1 3" id="KW-0732">Signal</keyword>
<evidence type="ECO:0000256" key="3">
    <source>
        <dbReference type="SAM" id="SignalP"/>
    </source>
</evidence>
<dbReference type="PRINTS" id="PR00003">
    <property type="entry name" value="4DISULPHCORE"/>
</dbReference>
<proteinExistence type="predicted"/>
<reference evidence="5 6" key="1">
    <citation type="submission" date="2024-11" db="EMBL/GenBank/DDBJ databases">
        <title>Chromosome-level genome assembly of the freshwater bivalve Anodonta woodiana.</title>
        <authorList>
            <person name="Chen X."/>
        </authorList>
    </citation>
    <scope>NUCLEOTIDE SEQUENCE [LARGE SCALE GENOMIC DNA]</scope>
    <source>
        <strain evidence="5">MN2024</strain>
        <tissue evidence="5">Gills</tissue>
    </source>
</reference>
<organism evidence="5 6">
    <name type="scientific">Sinanodonta woodiana</name>
    <name type="common">Chinese pond mussel</name>
    <name type="synonym">Anodonta woodiana</name>
    <dbReference type="NCBI Taxonomy" id="1069815"/>
    <lineage>
        <taxon>Eukaryota</taxon>
        <taxon>Metazoa</taxon>
        <taxon>Spiralia</taxon>
        <taxon>Lophotrochozoa</taxon>
        <taxon>Mollusca</taxon>
        <taxon>Bivalvia</taxon>
        <taxon>Autobranchia</taxon>
        <taxon>Heteroconchia</taxon>
        <taxon>Palaeoheterodonta</taxon>
        <taxon>Unionida</taxon>
        <taxon>Unionoidea</taxon>
        <taxon>Unionidae</taxon>
        <taxon>Unioninae</taxon>
        <taxon>Sinanodonta</taxon>
    </lineage>
</organism>
<dbReference type="Proteomes" id="UP001634394">
    <property type="component" value="Unassembled WGS sequence"/>
</dbReference>
<dbReference type="PANTHER" id="PTHR19441:SF30">
    <property type="entry name" value="ELAFIN"/>
    <property type="match status" value="1"/>
</dbReference>
<evidence type="ECO:0000259" key="4">
    <source>
        <dbReference type="PROSITE" id="PS51390"/>
    </source>
</evidence>
<dbReference type="PANTHER" id="PTHR19441">
    <property type="entry name" value="WHEY ACDIC PROTEIN WAP"/>
    <property type="match status" value="1"/>
</dbReference>
<dbReference type="Pfam" id="PF00095">
    <property type="entry name" value="WAP"/>
    <property type="match status" value="2"/>
</dbReference>
<feature type="domain" description="WAP" evidence="4">
    <location>
        <begin position="45"/>
        <end position="90"/>
    </location>
</feature>
<evidence type="ECO:0000313" key="5">
    <source>
        <dbReference type="EMBL" id="KAL3869856.1"/>
    </source>
</evidence>
<dbReference type="Gene3D" id="2.10.70.10">
    <property type="entry name" value="Complement Module, domain 1"/>
    <property type="match status" value="1"/>
</dbReference>
<dbReference type="PROSITE" id="PS51390">
    <property type="entry name" value="WAP"/>
    <property type="match status" value="2"/>
</dbReference>
<keyword evidence="6" id="KW-1185">Reference proteome</keyword>
<accession>A0ABD3W7H4</accession>